<proteinExistence type="predicted"/>
<protein>
    <submittedName>
        <fullName evidence="1">Uncharacterized protein</fullName>
    </submittedName>
</protein>
<dbReference type="AlphaFoldDB" id="A0AA89APQ2"/>
<evidence type="ECO:0000313" key="1">
    <source>
        <dbReference type="EMBL" id="KAK3010365.1"/>
    </source>
</evidence>
<name>A0AA89APQ2_9ASTE</name>
<reference evidence="1" key="1">
    <citation type="submission" date="2022-12" db="EMBL/GenBank/DDBJ databases">
        <title>Draft genome assemblies for two species of Escallonia (Escalloniales).</title>
        <authorList>
            <person name="Chanderbali A."/>
            <person name="Dervinis C."/>
            <person name="Anghel I."/>
            <person name="Soltis D."/>
            <person name="Soltis P."/>
            <person name="Zapata F."/>
        </authorList>
    </citation>
    <scope>NUCLEOTIDE SEQUENCE</scope>
    <source>
        <strain evidence="1">UCBG64.0493</strain>
        <tissue evidence="1">Leaf</tissue>
    </source>
</reference>
<dbReference type="Proteomes" id="UP001188597">
    <property type="component" value="Unassembled WGS sequence"/>
</dbReference>
<comment type="caution">
    <text evidence="1">The sequence shown here is derived from an EMBL/GenBank/DDBJ whole genome shotgun (WGS) entry which is preliminary data.</text>
</comment>
<keyword evidence="2" id="KW-1185">Reference proteome</keyword>
<gene>
    <name evidence="1" type="ORF">RJ639_010644</name>
</gene>
<dbReference type="EMBL" id="JAVXUP010001551">
    <property type="protein sequence ID" value="KAK3010365.1"/>
    <property type="molecule type" value="Genomic_DNA"/>
</dbReference>
<sequence length="131" mass="14488">MNSSNGQSMTAMVADECDSSMGVKKTMAVSLHGEEHQHKIEYLNVNSAYLLFELSYHVRLKILLDPHLPPLEAGSWDSNSAPIPNDSQRGNYPLPNDCKLGFNFCSLTSMRKDQSGTQSLSMGCLKLVHET</sequence>
<accession>A0AA89APQ2</accession>
<organism evidence="1 2">
    <name type="scientific">Escallonia herrerae</name>
    <dbReference type="NCBI Taxonomy" id="1293975"/>
    <lineage>
        <taxon>Eukaryota</taxon>
        <taxon>Viridiplantae</taxon>
        <taxon>Streptophyta</taxon>
        <taxon>Embryophyta</taxon>
        <taxon>Tracheophyta</taxon>
        <taxon>Spermatophyta</taxon>
        <taxon>Magnoliopsida</taxon>
        <taxon>eudicotyledons</taxon>
        <taxon>Gunneridae</taxon>
        <taxon>Pentapetalae</taxon>
        <taxon>asterids</taxon>
        <taxon>campanulids</taxon>
        <taxon>Escalloniales</taxon>
        <taxon>Escalloniaceae</taxon>
        <taxon>Escallonia</taxon>
    </lineage>
</organism>
<evidence type="ECO:0000313" key="2">
    <source>
        <dbReference type="Proteomes" id="UP001188597"/>
    </source>
</evidence>